<feature type="signal peptide" evidence="2">
    <location>
        <begin position="1"/>
        <end position="23"/>
    </location>
</feature>
<name>A0A1A3U6F1_MYCSD</name>
<evidence type="ECO:0000313" key="3">
    <source>
        <dbReference type="EMBL" id="OBK90476.1"/>
    </source>
</evidence>
<sequence length="73" mass="7529">MPPIRLITITVALLVAHVPTACGFNDVTKVSTQDVPIGDAVRKINGVREGLSSAAERTDSGKGTTAAIGRDVV</sequence>
<dbReference type="AlphaFoldDB" id="A0A1A3U6F1"/>
<protein>
    <submittedName>
        <fullName evidence="3">Uncharacterized protein</fullName>
    </submittedName>
</protein>
<evidence type="ECO:0000256" key="1">
    <source>
        <dbReference type="SAM" id="MobiDB-lite"/>
    </source>
</evidence>
<keyword evidence="2" id="KW-0732">Signal</keyword>
<organism evidence="3 4">
    <name type="scientific">Mycolicibacter sinensis (strain JDM601)</name>
    <name type="common">Mycobacterium sinense</name>
    <dbReference type="NCBI Taxonomy" id="875328"/>
    <lineage>
        <taxon>Bacteria</taxon>
        <taxon>Bacillati</taxon>
        <taxon>Actinomycetota</taxon>
        <taxon>Actinomycetes</taxon>
        <taxon>Mycobacteriales</taxon>
        <taxon>Mycobacteriaceae</taxon>
        <taxon>Mycolicibacter</taxon>
    </lineage>
</organism>
<reference evidence="4" key="1">
    <citation type="submission" date="2016-06" db="EMBL/GenBank/DDBJ databases">
        <authorList>
            <person name="Sutton G."/>
            <person name="Brinkac L."/>
            <person name="Sanka R."/>
            <person name="Adams M."/>
            <person name="Lau E."/>
            <person name="Garcia-Basteiro A."/>
            <person name="Lopez-Varela E."/>
            <person name="Palencia S."/>
        </authorList>
    </citation>
    <scope>NUCLEOTIDE SEQUENCE [LARGE SCALE GENOMIC DNA]</scope>
    <source>
        <strain evidence="4">1274684.2</strain>
    </source>
</reference>
<dbReference type="EMBL" id="LZMF01000021">
    <property type="protein sequence ID" value="OBK90476.1"/>
    <property type="molecule type" value="Genomic_DNA"/>
</dbReference>
<dbReference type="RefSeq" id="WP_065023251.1">
    <property type="nucleotide sequence ID" value="NZ_LZMF01000021.1"/>
</dbReference>
<proteinExistence type="predicted"/>
<feature type="region of interest" description="Disordered" evidence="1">
    <location>
        <begin position="52"/>
        <end position="73"/>
    </location>
</feature>
<evidence type="ECO:0000313" key="4">
    <source>
        <dbReference type="Proteomes" id="UP000093759"/>
    </source>
</evidence>
<accession>A0A1A3U6F1</accession>
<evidence type="ECO:0000256" key="2">
    <source>
        <dbReference type="SAM" id="SignalP"/>
    </source>
</evidence>
<feature type="chain" id="PRO_5008330811" evidence="2">
    <location>
        <begin position="24"/>
        <end position="73"/>
    </location>
</feature>
<comment type="caution">
    <text evidence="3">The sequence shown here is derived from an EMBL/GenBank/DDBJ whole genome shotgun (WGS) entry which is preliminary data.</text>
</comment>
<dbReference type="Proteomes" id="UP000093759">
    <property type="component" value="Unassembled WGS sequence"/>
</dbReference>
<gene>
    <name evidence="3" type="ORF">A5648_17105</name>
</gene>